<evidence type="ECO:0000313" key="2">
    <source>
        <dbReference type="Proteomes" id="UP000176915"/>
    </source>
</evidence>
<sequence length="93" mass="10522">MGAKKSMVHVVGLDGLTQVQTRFILNSGVSHSDRKAVEDLVKFIRRELNASIPAQVLRAVLRRNYRHNHRGETVGGVSLRPQPIRQNHHSICY</sequence>
<comment type="caution">
    <text evidence="1">The sequence shown here is derived from an EMBL/GenBank/DDBJ whole genome shotgun (WGS) entry which is preliminary data.</text>
</comment>
<evidence type="ECO:0000313" key="1">
    <source>
        <dbReference type="EMBL" id="OGF30482.1"/>
    </source>
</evidence>
<proteinExistence type="predicted"/>
<name>A0A1F5SV07_9BACT</name>
<dbReference type="Proteomes" id="UP000176915">
    <property type="component" value="Unassembled WGS sequence"/>
</dbReference>
<dbReference type="EMBL" id="MFFY01000049">
    <property type="protein sequence ID" value="OGF30482.1"/>
    <property type="molecule type" value="Genomic_DNA"/>
</dbReference>
<gene>
    <name evidence="1" type="ORF">A3H09_02995</name>
</gene>
<dbReference type="AlphaFoldDB" id="A0A1F5SV07"/>
<accession>A0A1F5SV07</accession>
<reference evidence="1 2" key="1">
    <citation type="journal article" date="2016" name="Nat. Commun.">
        <title>Thousands of microbial genomes shed light on interconnected biogeochemical processes in an aquifer system.</title>
        <authorList>
            <person name="Anantharaman K."/>
            <person name="Brown C.T."/>
            <person name="Hug L.A."/>
            <person name="Sharon I."/>
            <person name="Castelle C.J."/>
            <person name="Probst A.J."/>
            <person name="Thomas B.C."/>
            <person name="Singh A."/>
            <person name="Wilkins M.J."/>
            <person name="Karaoz U."/>
            <person name="Brodie E.L."/>
            <person name="Williams K.H."/>
            <person name="Hubbard S.S."/>
            <person name="Banfield J.F."/>
        </authorList>
    </citation>
    <scope>NUCLEOTIDE SEQUENCE [LARGE SCALE GENOMIC DNA]</scope>
</reference>
<protein>
    <submittedName>
        <fullName evidence="1">Uncharacterized protein</fullName>
    </submittedName>
</protein>
<organism evidence="1 2">
    <name type="scientific">Candidatus Falkowbacteria bacterium RIFCSPLOWO2_12_FULL_45_13</name>
    <dbReference type="NCBI Taxonomy" id="1797991"/>
    <lineage>
        <taxon>Bacteria</taxon>
        <taxon>Candidatus Falkowiibacteriota</taxon>
    </lineage>
</organism>